<dbReference type="GO" id="GO:0015074">
    <property type="term" value="P:DNA integration"/>
    <property type="evidence" value="ECO:0007669"/>
    <property type="project" value="UniProtKB-KW"/>
</dbReference>
<evidence type="ECO:0000256" key="3">
    <source>
        <dbReference type="ARBA" id="ARBA00023172"/>
    </source>
</evidence>
<evidence type="ECO:0000259" key="6">
    <source>
        <dbReference type="PROSITE" id="PS51736"/>
    </source>
</evidence>
<dbReference type="PANTHER" id="PTHR30461">
    <property type="entry name" value="DNA-INVERTASE FROM LAMBDOID PROPHAGE"/>
    <property type="match status" value="1"/>
</dbReference>
<dbReference type="CDD" id="cd03768">
    <property type="entry name" value="SR_ResInv"/>
    <property type="match status" value="1"/>
</dbReference>
<dbReference type="PROSITE" id="PS00397">
    <property type="entry name" value="RECOMBINASES_1"/>
    <property type="match status" value="1"/>
</dbReference>
<dbReference type="RefSeq" id="WP_114831522.1">
    <property type="nucleotide sequence ID" value="NZ_QQTO01000016.1"/>
</dbReference>
<proteinExistence type="predicted"/>
<dbReference type="InterPro" id="IPR036162">
    <property type="entry name" value="Resolvase-like_N_sf"/>
</dbReference>
<dbReference type="InterPro" id="IPR050639">
    <property type="entry name" value="SSR_resolvase"/>
</dbReference>
<dbReference type="AlphaFoldDB" id="A0A370L113"/>
<sequence length="198" mass="22263">MTKRYGYLRVSTSDQSHDRQTDGLLALCDELHVETVSAVNRDRPVYKALRRRLKAGDTLVVWSLDRAFRSIVDAVLEAERLLKEGVAFHIVNLHVDTATPEGMLVYQLVGAVAEYERKVLIKRTREGLASARRRGVRLGRPPKLTMEQLADARQRLTDPLVTVKSVATDLDVKPWSLTRALRRLSPVAEAALMTPINP</sequence>
<feature type="domain" description="Resolvase/invertase-type recombinase catalytic" evidence="6">
    <location>
        <begin position="3"/>
        <end position="135"/>
    </location>
</feature>
<accession>A0A370L113</accession>
<dbReference type="Gene3D" id="1.10.10.60">
    <property type="entry name" value="Homeodomain-like"/>
    <property type="match status" value="1"/>
</dbReference>
<evidence type="ECO:0000313" key="8">
    <source>
        <dbReference type="Proteomes" id="UP000255207"/>
    </source>
</evidence>
<feature type="active site" description="O-(5'-phospho-DNA)-serine intermediate" evidence="4 5">
    <location>
        <position position="11"/>
    </location>
</feature>
<reference evidence="8" key="1">
    <citation type="submission" date="2018-07" db="EMBL/GenBank/DDBJ databases">
        <authorList>
            <person name="Safronova V.I."/>
            <person name="Chirak E.R."/>
            <person name="Sazanova A.L."/>
        </authorList>
    </citation>
    <scope>NUCLEOTIDE SEQUENCE [LARGE SCALE GENOMIC DNA]</scope>
    <source>
        <strain evidence="8">RCAM04685</strain>
    </source>
</reference>
<evidence type="ECO:0000256" key="1">
    <source>
        <dbReference type="ARBA" id="ARBA00022908"/>
    </source>
</evidence>
<dbReference type="InterPro" id="IPR006119">
    <property type="entry name" value="Resolv_N"/>
</dbReference>
<evidence type="ECO:0000256" key="5">
    <source>
        <dbReference type="PROSITE-ProRule" id="PRU10137"/>
    </source>
</evidence>
<dbReference type="EMBL" id="QQTP01000014">
    <property type="protein sequence ID" value="RDJ21068.1"/>
    <property type="molecule type" value="Genomic_DNA"/>
</dbReference>
<dbReference type="GO" id="GO:0003677">
    <property type="term" value="F:DNA binding"/>
    <property type="evidence" value="ECO:0007669"/>
    <property type="project" value="UniProtKB-KW"/>
</dbReference>
<dbReference type="Gene3D" id="3.40.50.1390">
    <property type="entry name" value="Resolvase, N-terminal catalytic domain"/>
    <property type="match status" value="1"/>
</dbReference>
<dbReference type="SMART" id="SM00857">
    <property type="entry name" value="Resolvase"/>
    <property type="match status" value="1"/>
</dbReference>
<comment type="caution">
    <text evidence="7">The sequence shown here is derived from an EMBL/GenBank/DDBJ whole genome shotgun (WGS) entry which is preliminary data.</text>
</comment>
<dbReference type="Pfam" id="PF00239">
    <property type="entry name" value="Resolvase"/>
    <property type="match status" value="1"/>
</dbReference>
<dbReference type="InterPro" id="IPR006118">
    <property type="entry name" value="Recombinase_CS"/>
</dbReference>
<name>A0A370L113_9HYPH</name>
<keyword evidence="8" id="KW-1185">Reference proteome</keyword>
<dbReference type="PANTHER" id="PTHR30461:SF2">
    <property type="entry name" value="SERINE RECOMBINASE PINE-RELATED"/>
    <property type="match status" value="1"/>
</dbReference>
<dbReference type="GO" id="GO:0000150">
    <property type="term" value="F:DNA strand exchange activity"/>
    <property type="evidence" value="ECO:0007669"/>
    <property type="project" value="InterPro"/>
</dbReference>
<keyword evidence="2" id="KW-0238">DNA-binding</keyword>
<evidence type="ECO:0000256" key="2">
    <source>
        <dbReference type="ARBA" id="ARBA00023125"/>
    </source>
</evidence>
<evidence type="ECO:0000256" key="4">
    <source>
        <dbReference type="PIRSR" id="PIRSR606118-50"/>
    </source>
</evidence>
<dbReference type="OrthoDB" id="9800103at2"/>
<dbReference type="PROSITE" id="PS51736">
    <property type="entry name" value="RECOMBINASES_3"/>
    <property type="match status" value="1"/>
</dbReference>
<evidence type="ECO:0000313" key="7">
    <source>
        <dbReference type="EMBL" id="RDJ21068.1"/>
    </source>
</evidence>
<gene>
    <name evidence="7" type="ORF">DWE98_22355</name>
</gene>
<dbReference type="SUPFAM" id="SSF53041">
    <property type="entry name" value="Resolvase-like"/>
    <property type="match status" value="1"/>
</dbReference>
<keyword evidence="1" id="KW-0229">DNA integration</keyword>
<organism evidence="7 8">
    <name type="scientific">Bosea caraganae</name>
    <dbReference type="NCBI Taxonomy" id="2763117"/>
    <lineage>
        <taxon>Bacteria</taxon>
        <taxon>Pseudomonadati</taxon>
        <taxon>Pseudomonadota</taxon>
        <taxon>Alphaproteobacteria</taxon>
        <taxon>Hyphomicrobiales</taxon>
        <taxon>Boseaceae</taxon>
        <taxon>Bosea</taxon>
    </lineage>
</organism>
<protein>
    <submittedName>
        <fullName evidence="7">Recombinase family protein</fullName>
    </submittedName>
</protein>
<keyword evidence="3" id="KW-0233">DNA recombination</keyword>
<dbReference type="Proteomes" id="UP000255207">
    <property type="component" value="Unassembled WGS sequence"/>
</dbReference>